<comment type="subunit">
    <text evidence="1">Binds to the N-terminal domain of the chaperone ClpA.</text>
</comment>
<dbReference type="GO" id="GO:0008233">
    <property type="term" value="F:peptidase activity"/>
    <property type="evidence" value="ECO:0007669"/>
    <property type="project" value="UniProtKB-KW"/>
</dbReference>
<dbReference type="SUPFAM" id="SSF54736">
    <property type="entry name" value="ClpS-like"/>
    <property type="match status" value="1"/>
</dbReference>
<accession>A0A081N1A8</accession>
<proteinExistence type="inferred from homology"/>
<dbReference type="InterPro" id="IPR022935">
    <property type="entry name" value="ClpS"/>
</dbReference>
<comment type="function">
    <text evidence="1">Involved in the modulation of the specificity of the ClpAP-mediated ATP-dependent protein degradation.</text>
</comment>
<dbReference type="InterPro" id="IPR003769">
    <property type="entry name" value="ClpS_core"/>
</dbReference>
<comment type="similarity">
    <text evidence="1">Belongs to the ClpS family.</text>
</comment>
<reference evidence="3 4" key="1">
    <citation type="submission" date="2014-06" db="EMBL/GenBank/DDBJ databases">
        <title>Whole Genome Sequences of Three Symbiotic Endozoicomonas Bacteria.</title>
        <authorList>
            <person name="Neave M.J."/>
            <person name="Apprill A."/>
            <person name="Voolstra C.R."/>
        </authorList>
    </citation>
    <scope>NUCLEOTIDE SEQUENCE [LARGE SCALE GENOMIC DNA]</scope>
    <source>
        <strain evidence="3 4">DSM 25634</strain>
    </source>
</reference>
<dbReference type="OrthoDB" id="9796121at2"/>
<dbReference type="Proteomes" id="UP000028073">
    <property type="component" value="Unassembled WGS sequence"/>
</dbReference>
<keyword evidence="4" id="KW-1185">Reference proteome</keyword>
<dbReference type="STRING" id="1137799.GZ78_27775"/>
<evidence type="ECO:0000259" key="2">
    <source>
        <dbReference type="Pfam" id="PF02617"/>
    </source>
</evidence>
<dbReference type="GO" id="GO:0006508">
    <property type="term" value="P:proteolysis"/>
    <property type="evidence" value="ECO:0007669"/>
    <property type="project" value="UniProtKB-UniRule"/>
</dbReference>
<sequence length="118" mass="13367">MSNFEWLRLSLENEGTEQEGDHDVALAPAKARVKPPAMYQVLLLNDDFTPMDFVVEVLEKFFSMGTDQATQVMLMVHTQGKAVCGVFSKDVAETKARQINEYSREFQHPLLCKTIKAD</sequence>
<dbReference type="PANTHER" id="PTHR33473:SF19">
    <property type="entry name" value="ATP-DEPENDENT CLP PROTEASE ADAPTER PROTEIN CLPS"/>
    <property type="match status" value="1"/>
</dbReference>
<dbReference type="EMBL" id="JOKH01000010">
    <property type="protein sequence ID" value="KEQ12231.1"/>
    <property type="molecule type" value="Genomic_DNA"/>
</dbReference>
<keyword evidence="3" id="KW-0645">Protease</keyword>
<dbReference type="eggNOG" id="COG2127">
    <property type="taxonomic scope" value="Bacteria"/>
</dbReference>
<dbReference type="HAMAP" id="MF_00302">
    <property type="entry name" value="ClpS"/>
    <property type="match status" value="1"/>
</dbReference>
<comment type="caution">
    <text evidence="3">The sequence shown here is derived from an EMBL/GenBank/DDBJ whole genome shotgun (WGS) entry which is preliminary data.</text>
</comment>
<keyword evidence="3" id="KW-0378">Hydrolase</keyword>
<feature type="domain" description="Adaptor protein ClpS core" evidence="2">
    <location>
        <begin position="34"/>
        <end position="113"/>
    </location>
</feature>
<organism evidence="3 4">
    <name type="scientific">Endozoicomonas numazuensis</name>
    <dbReference type="NCBI Taxonomy" id="1137799"/>
    <lineage>
        <taxon>Bacteria</taxon>
        <taxon>Pseudomonadati</taxon>
        <taxon>Pseudomonadota</taxon>
        <taxon>Gammaproteobacteria</taxon>
        <taxon>Oceanospirillales</taxon>
        <taxon>Endozoicomonadaceae</taxon>
        <taxon>Endozoicomonas</taxon>
    </lineage>
</organism>
<dbReference type="GO" id="GO:0030163">
    <property type="term" value="P:protein catabolic process"/>
    <property type="evidence" value="ECO:0007669"/>
    <property type="project" value="InterPro"/>
</dbReference>
<dbReference type="FunFam" id="3.30.1390.10:FF:000002">
    <property type="entry name" value="ATP-dependent Clp protease adapter protein ClpS"/>
    <property type="match status" value="1"/>
</dbReference>
<dbReference type="PANTHER" id="PTHR33473">
    <property type="entry name" value="ATP-DEPENDENT CLP PROTEASE ADAPTER PROTEIN CLPS1, CHLOROPLASTIC"/>
    <property type="match status" value="1"/>
</dbReference>
<evidence type="ECO:0000313" key="4">
    <source>
        <dbReference type="Proteomes" id="UP000028073"/>
    </source>
</evidence>
<protein>
    <recommendedName>
        <fullName evidence="1">ATP-dependent Clp protease adapter protein ClpS</fullName>
    </recommendedName>
</protein>
<dbReference type="Gene3D" id="3.30.1390.10">
    <property type="match status" value="1"/>
</dbReference>
<gene>
    <name evidence="1" type="primary">clpS</name>
    <name evidence="3" type="ORF">GZ78_27775</name>
</gene>
<dbReference type="AlphaFoldDB" id="A0A081N1A8"/>
<name>A0A081N1A8_9GAMM</name>
<dbReference type="InterPro" id="IPR014719">
    <property type="entry name" value="Ribosomal_bL12_C/ClpS-like"/>
</dbReference>
<evidence type="ECO:0000256" key="1">
    <source>
        <dbReference type="HAMAP-Rule" id="MF_00302"/>
    </source>
</evidence>
<dbReference type="Pfam" id="PF02617">
    <property type="entry name" value="ClpS"/>
    <property type="match status" value="1"/>
</dbReference>
<evidence type="ECO:0000313" key="3">
    <source>
        <dbReference type="EMBL" id="KEQ12231.1"/>
    </source>
</evidence>
<dbReference type="NCBIfam" id="NF000672">
    <property type="entry name" value="PRK00033.1-5"/>
    <property type="match status" value="1"/>
</dbReference>